<feature type="region of interest" description="Disordered" evidence="1">
    <location>
        <begin position="1"/>
        <end position="23"/>
    </location>
</feature>
<organism evidence="2 3">
    <name type="scientific">Phakopsora pachyrhizi</name>
    <name type="common">Asian soybean rust disease fungus</name>
    <dbReference type="NCBI Taxonomy" id="170000"/>
    <lineage>
        <taxon>Eukaryota</taxon>
        <taxon>Fungi</taxon>
        <taxon>Dikarya</taxon>
        <taxon>Basidiomycota</taxon>
        <taxon>Pucciniomycotina</taxon>
        <taxon>Pucciniomycetes</taxon>
        <taxon>Pucciniales</taxon>
        <taxon>Phakopsoraceae</taxon>
        <taxon>Phakopsora</taxon>
    </lineage>
</organism>
<proteinExistence type="predicted"/>
<sequence>MSEYTNTDRFNPNPNPNPTQIRSDQIRSVTRVETLGVRVSEVFREISQSERKKTRRQTQSTRHRITGMDFNIFNSVGSNLEFLFEKKKEEEEEEENNHTIYTSFNQICSQTDNTTIIK</sequence>
<evidence type="ECO:0000256" key="1">
    <source>
        <dbReference type="SAM" id="MobiDB-lite"/>
    </source>
</evidence>
<evidence type="ECO:0000313" key="2">
    <source>
        <dbReference type="EMBL" id="CAH7675258.1"/>
    </source>
</evidence>
<evidence type="ECO:0000313" key="3">
    <source>
        <dbReference type="Proteomes" id="UP001153365"/>
    </source>
</evidence>
<reference evidence="2" key="1">
    <citation type="submission" date="2022-06" db="EMBL/GenBank/DDBJ databases">
        <authorList>
            <consortium name="SYNGENTA / RWTH Aachen University"/>
        </authorList>
    </citation>
    <scope>NUCLEOTIDE SEQUENCE</scope>
</reference>
<dbReference type="Proteomes" id="UP001153365">
    <property type="component" value="Unassembled WGS sequence"/>
</dbReference>
<dbReference type="AlphaFoldDB" id="A0AAV0AY01"/>
<protein>
    <submittedName>
        <fullName evidence="2">Expressed protein</fullName>
    </submittedName>
</protein>
<comment type="caution">
    <text evidence="2">The sequence shown here is derived from an EMBL/GenBank/DDBJ whole genome shotgun (WGS) entry which is preliminary data.</text>
</comment>
<keyword evidence="3" id="KW-1185">Reference proteome</keyword>
<name>A0AAV0AY01_PHAPC</name>
<accession>A0AAV0AY01</accession>
<dbReference type="EMBL" id="CALTRL010002281">
    <property type="protein sequence ID" value="CAH7675258.1"/>
    <property type="molecule type" value="Genomic_DNA"/>
</dbReference>
<gene>
    <name evidence="2" type="ORF">PPACK8108_LOCUS10244</name>
</gene>